<keyword evidence="2" id="KW-1185">Reference proteome</keyword>
<dbReference type="AlphaFoldDB" id="A0A1B8GAD5"/>
<protein>
    <submittedName>
        <fullName evidence="1">Uncharacterized protein</fullName>
    </submittedName>
</protein>
<proteinExistence type="predicted"/>
<evidence type="ECO:0000313" key="2">
    <source>
        <dbReference type="Proteomes" id="UP000091956"/>
    </source>
</evidence>
<reference evidence="2" key="2">
    <citation type="journal article" date="2018" name="Nat. Commun.">
        <title>Extreme sensitivity to ultraviolet light in the fungal pathogen causing white-nose syndrome of bats.</title>
        <authorList>
            <person name="Palmer J.M."/>
            <person name="Drees K.P."/>
            <person name="Foster J.T."/>
            <person name="Lindner D.L."/>
        </authorList>
    </citation>
    <scope>NUCLEOTIDE SEQUENCE [LARGE SCALE GENOMIC DNA]</scope>
    <source>
        <strain evidence="2">UAMH 10579</strain>
    </source>
</reference>
<name>A0A1B8GAD5_9PEZI</name>
<accession>A0A1B8GAD5</accession>
<gene>
    <name evidence="1" type="ORF">VE01_09064</name>
</gene>
<dbReference type="GeneID" id="28842450"/>
<organism evidence="1 2">
    <name type="scientific">Pseudogymnoascus verrucosus</name>
    <dbReference type="NCBI Taxonomy" id="342668"/>
    <lineage>
        <taxon>Eukaryota</taxon>
        <taxon>Fungi</taxon>
        <taxon>Dikarya</taxon>
        <taxon>Ascomycota</taxon>
        <taxon>Pezizomycotina</taxon>
        <taxon>Leotiomycetes</taxon>
        <taxon>Thelebolales</taxon>
        <taxon>Thelebolaceae</taxon>
        <taxon>Pseudogymnoascus</taxon>
    </lineage>
</organism>
<dbReference type="RefSeq" id="XP_059319349.1">
    <property type="nucleotide sequence ID" value="XM_059464033.1"/>
</dbReference>
<dbReference type="STRING" id="342668.A0A1B8GAD5"/>
<dbReference type="EMBL" id="KV460261">
    <property type="protein sequence ID" value="OBT92806.2"/>
    <property type="molecule type" value="Genomic_DNA"/>
</dbReference>
<sequence>MKEQQRTLYFYKSHRHIMSPLLPTYRRNRVPILSLSSFLISLLVASSCIPRAEGYSLLGRITPDAVAFGFDLGQSYGTSVARFENGTTIPLAKIRGSAAYTALMENLISKPTTPHWLSYRGTVGRWLSLFRSLMKILGLAPSYKCAVLSEMVAALKTASEAALQIQIQVEAVAVTAPWMAALDNQLPTDSVINDALLLADLEPWTLWADGEIYLGEVNTILVSEDRSVCKNVWCTGHWMEVEGDIAVVGLVFFISFTNHSLYTSFQRTGCYFNNPLDHSLTSIDPRYGLDKVSQATSPKQYWSELKTHLLSLVKQHKTRGRTYDCQSLFTVLVAGEAANTPEFLDVVHDVVQAILRESWTAEREENGKTGHVELIIPDDLTYGAARGAAFWLQTRMNRTYCAVEGILDQYDIIGDTHVEL</sequence>
<evidence type="ECO:0000313" key="1">
    <source>
        <dbReference type="EMBL" id="OBT92806.2"/>
    </source>
</evidence>
<dbReference type="Proteomes" id="UP000091956">
    <property type="component" value="Unassembled WGS sequence"/>
</dbReference>
<reference evidence="1 2" key="1">
    <citation type="submission" date="2016-03" db="EMBL/GenBank/DDBJ databases">
        <title>Comparative genomics of Pseudogymnoascus destructans, the fungus causing white-nose syndrome of bats.</title>
        <authorList>
            <person name="Palmer J.M."/>
            <person name="Drees K.P."/>
            <person name="Foster J.T."/>
            <person name="Lindner D.L."/>
        </authorList>
    </citation>
    <scope>NUCLEOTIDE SEQUENCE [LARGE SCALE GENOMIC DNA]</scope>
    <source>
        <strain evidence="1 2">UAMH 10579</strain>
    </source>
</reference>